<evidence type="ECO:0000256" key="2">
    <source>
        <dbReference type="ARBA" id="ARBA00023242"/>
    </source>
</evidence>
<feature type="compositionally biased region" description="Polar residues" evidence="3">
    <location>
        <begin position="1"/>
        <end position="11"/>
    </location>
</feature>
<evidence type="ECO:0000313" key="6">
    <source>
        <dbReference type="Proteomes" id="UP000077266"/>
    </source>
</evidence>
<gene>
    <name evidence="5" type="ORF">EXIGLDRAFT_617542</name>
</gene>
<accession>A0A165G591</accession>
<keyword evidence="6" id="KW-1185">Reference proteome</keyword>
<evidence type="ECO:0000313" key="5">
    <source>
        <dbReference type="EMBL" id="KZV90000.1"/>
    </source>
</evidence>
<keyword evidence="2" id="KW-0539">Nucleus</keyword>
<comment type="subcellular location">
    <subcellularLocation>
        <location evidence="1">Nucleus</location>
    </subcellularLocation>
</comment>
<dbReference type="InterPro" id="IPR036864">
    <property type="entry name" value="Zn2-C6_fun-type_DNA-bd_sf"/>
</dbReference>
<evidence type="ECO:0000256" key="1">
    <source>
        <dbReference type="ARBA" id="ARBA00004123"/>
    </source>
</evidence>
<name>A0A165G591_EXIGL</name>
<dbReference type="GO" id="GO:0005634">
    <property type="term" value="C:nucleus"/>
    <property type="evidence" value="ECO:0007669"/>
    <property type="project" value="UniProtKB-SubCell"/>
</dbReference>
<dbReference type="PROSITE" id="PS50048">
    <property type="entry name" value="ZN2_CY6_FUNGAL_2"/>
    <property type="match status" value="1"/>
</dbReference>
<dbReference type="GO" id="GO:0008270">
    <property type="term" value="F:zinc ion binding"/>
    <property type="evidence" value="ECO:0007669"/>
    <property type="project" value="InterPro"/>
</dbReference>
<dbReference type="InterPro" id="IPR050613">
    <property type="entry name" value="Sec_Metabolite_Reg"/>
</dbReference>
<dbReference type="AlphaFoldDB" id="A0A165G591"/>
<feature type="non-terminal residue" evidence="5">
    <location>
        <position position="96"/>
    </location>
</feature>
<sequence>MSTSATTSSFPIDSLADIDHRKKRRNRTTHSCINCHTTKRKCDRKRPCSRCTQLGLTGLCVYEVDDPNVADDPNVDEMTRARKRIAELEGVIRELK</sequence>
<dbReference type="CDD" id="cd00067">
    <property type="entry name" value="GAL4"/>
    <property type="match status" value="1"/>
</dbReference>
<feature type="domain" description="Zn(2)-C6 fungal-type" evidence="4">
    <location>
        <begin position="31"/>
        <end position="62"/>
    </location>
</feature>
<dbReference type="SUPFAM" id="SSF57701">
    <property type="entry name" value="Zn2/Cys6 DNA-binding domain"/>
    <property type="match status" value="1"/>
</dbReference>
<dbReference type="PROSITE" id="PS00463">
    <property type="entry name" value="ZN2_CY6_FUNGAL_1"/>
    <property type="match status" value="1"/>
</dbReference>
<dbReference type="Proteomes" id="UP000077266">
    <property type="component" value="Unassembled WGS sequence"/>
</dbReference>
<protein>
    <recommendedName>
        <fullName evidence="4">Zn(2)-C6 fungal-type domain-containing protein</fullName>
    </recommendedName>
</protein>
<dbReference type="PANTHER" id="PTHR31001">
    <property type="entry name" value="UNCHARACTERIZED TRANSCRIPTIONAL REGULATORY PROTEIN"/>
    <property type="match status" value="1"/>
</dbReference>
<dbReference type="STRING" id="1314781.A0A165G591"/>
<organism evidence="5 6">
    <name type="scientific">Exidia glandulosa HHB12029</name>
    <dbReference type="NCBI Taxonomy" id="1314781"/>
    <lineage>
        <taxon>Eukaryota</taxon>
        <taxon>Fungi</taxon>
        <taxon>Dikarya</taxon>
        <taxon>Basidiomycota</taxon>
        <taxon>Agaricomycotina</taxon>
        <taxon>Agaricomycetes</taxon>
        <taxon>Auriculariales</taxon>
        <taxon>Exidiaceae</taxon>
        <taxon>Exidia</taxon>
    </lineage>
</organism>
<evidence type="ECO:0000256" key="3">
    <source>
        <dbReference type="SAM" id="MobiDB-lite"/>
    </source>
</evidence>
<evidence type="ECO:0000259" key="4">
    <source>
        <dbReference type="PROSITE" id="PS50048"/>
    </source>
</evidence>
<feature type="region of interest" description="Disordered" evidence="3">
    <location>
        <begin position="1"/>
        <end position="28"/>
    </location>
</feature>
<dbReference type="InParanoid" id="A0A165G591"/>
<dbReference type="Gene3D" id="4.10.240.10">
    <property type="entry name" value="Zn(2)-C6 fungal-type DNA-binding domain"/>
    <property type="match status" value="1"/>
</dbReference>
<dbReference type="EMBL" id="KV426058">
    <property type="protein sequence ID" value="KZV90000.1"/>
    <property type="molecule type" value="Genomic_DNA"/>
</dbReference>
<dbReference type="OrthoDB" id="2269373at2759"/>
<dbReference type="GO" id="GO:0000981">
    <property type="term" value="F:DNA-binding transcription factor activity, RNA polymerase II-specific"/>
    <property type="evidence" value="ECO:0007669"/>
    <property type="project" value="InterPro"/>
</dbReference>
<reference evidence="5 6" key="1">
    <citation type="journal article" date="2016" name="Mol. Biol. Evol.">
        <title>Comparative Genomics of Early-Diverging Mushroom-Forming Fungi Provides Insights into the Origins of Lignocellulose Decay Capabilities.</title>
        <authorList>
            <person name="Nagy L.G."/>
            <person name="Riley R."/>
            <person name="Tritt A."/>
            <person name="Adam C."/>
            <person name="Daum C."/>
            <person name="Floudas D."/>
            <person name="Sun H."/>
            <person name="Yadav J.S."/>
            <person name="Pangilinan J."/>
            <person name="Larsson K.H."/>
            <person name="Matsuura K."/>
            <person name="Barry K."/>
            <person name="Labutti K."/>
            <person name="Kuo R."/>
            <person name="Ohm R.A."/>
            <person name="Bhattacharya S.S."/>
            <person name="Shirouzu T."/>
            <person name="Yoshinaga Y."/>
            <person name="Martin F.M."/>
            <person name="Grigoriev I.V."/>
            <person name="Hibbett D.S."/>
        </authorList>
    </citation>
    <scope>NUCLEOTIDE SEQUENCE [LARGE SCALE GENOMIC DNA]</scope>
    <source>
        <strain evidence="5 6">HHB12029</strain>
    </source>
</reference>
<dbReference type="Pfam" id="PF00172">
    <property type="entry name" value="Zn_clus"/>
    <property type="match status" value="1"/>
</dbReference>
<dbReference type="InterPro" id="IPR001138">
    <property type="entry name" value="Zn2Cys6_DnaBD"/>
</dbReference>
<dbReference type="PANTHER" id="PTHR31001:SF81">
    <property type="entry name" value="ZN(II)2CYS6 TRANSCRIPTION FACTOR"/>
    <property type="match status" value="1"/>
</dbReference>
<proteinExistence type="predicted"/>
<dbReference type="SMART" id="SM00066">
    <property type="entry name" value="GAL4"/>
    <property type="match status" value="1"/>
</dbReference>